<name>A0ABW0CL09_STRCD</name>
<keyword evidence="2" id="KW-0472">Membrane</keyword>
<evidence type="ECO:0000313" key="4">
    <source>
        <dbReference type="Proteomes" id="UP001596263"/>
    </source>
</evidence>
<keyword evidence="4" id="KW-1185">Reference proteome</keyword>
<feature type="compositionally biased region" description="Polar residues" evidence="1">
    <location>
        <begin position="341"/>
        <end position="350"/>
    </location>
</feature>
<dbReference type="Proteomes" id="UP001596263">
    <property type="component" value="Unassembled WGS sequence"/>
</dbReference>
<feature type="transmembrane region" description="Helical" evidence="2">
    <location>
        <begin position="103"/>
        <end position="124"/>
    </location>
</feature>
<feature type="transmembrane region" description="Helical" evidence="2">
    <location>
        <begin position="6"/>
        <end position="24"/>
    </location>
</feature>
<keyword evidence="2" id="KW-1133">Transmembrane helix</keyword>
<accession>A0ABW0CL09</accession>
<evidence type="ECO:0000256" key="1">
    <source>
        <dbReference type="SAM" id="MobiDB-lite"/>
    </source>
</evidence>
<feature type="region of interest" description="Disordered" evidence="1">
    <location>
        <begin position="283"/>
        <end position="350"/>
    </location>
</feature>
<evidence type="ECO:0000256" key="2">
    <source>
        <dbReference type="SAM" id="Phobius"/>
    </source>
</evidence>
<feature type="transmembrane region" description="Helical" evidence="2">
    <location>
        <begin position="197"/>
        <end position="218"/>
    </location>
</feature>
<feature type="transmembrane region" description="Helical" evidence="2">
    <location>
        <begin position="252"/>
        <end position="275"/>
    </location>
</feature>
<feature type="transmembrane region" description="Helical" evidence="2">
    <location>
        <begin position="136"/>
        <end position="154"/>
    </location>
</feature>
<feature type="transmembrane region" description="Helical" evidence="2">
    <location>
        <begin position="225"/>
        <end position="246"/>
    </location>
</feature>
<sequence>MSALALSVLLCLVSALCYAVGALLQERVAGAARQSAVRGTLRSGLWWAALSLNSGGALLHVLALRWGPLSLVQPLGALTLVFALPLSALGHGSGGRGSRVGRAAWAGVGLVSGGLAALTALVDIGPQVLLSARDQSVIAGLGLGAVALSAVAAAGTRSAAVRGAALAAAAGVAFGVASVHVKAVVAGWGVLPVGAEAVGLCLIVVLAVAGLAASQAAYRDAGLTVPLVTTTLVNPVVASLIGVAVMDDGFHHGAAGLALVVPAAGAAAVGLLLLVHDRAGREGVGRGERSGSVGVAAGVPRDLPGEAAEPVNHVPCLSAHGKRSHETTQAGQIPDARGGQSCRNSPYVSQ</sequence>
<feature type="transmembrane region" description="Helical" evidence="2">
    <location>
        <begin position="45"/>
        <end position="66"/>
    </location>
</feature>
<gene>
    <name evidence="3" type="ORF">ACFPQ9_22025</name>
</gene>
<dbReference type="PANTHER" id="PTHR40761:SF1">
    <property type="entry name" value="CONSERVED INTEGRAL MEMBRANE ALANINE VALINE AND LEUCINE RICH PROTEIN-RELATED"/>
    <property type="match status" value="1"/>
</dbReference>
<dbReference type="EMBL" id="JBHSKM010000016">
    <property type="protein sequence ID" value="MFC5216526.1"/>
    <property type="molecule type" value="Genomic_DNA"/>
</dbReference>
<comment type="caution">
    <text evidence="3">The sequence shown here is derived from an EMBL/GenBank/DDBJ whole genome shotgun (WGS) entry which is preliminary data.</text>
</comment>
<reference evidence="4" key="1">
    <citation type="journal article" date="2019" name="Int. J. Syst. Evol. Microbiol.">
        <title>The Global Catalogue of Microorganisms (GCM) 10K type strain sequencing project: providing services to taxonomists for standard genome sequencing and annotation.</title>
        <authorList>
            <consortium name="The Broad Institute Genomics Platform"/>
            <consortium name="The Broad Institute Genome Sequencing Center for Infectious Disease"/>
            <person name="Wu L."/>
            <person name="Ma J."/>
        </authorList>
    </citation>
    <scope>NUCLEOTIDE SEQUENCE [LARGE SCALE GENOMIC DNA]</scope>
    <source>
        <strain evidence="4">KCTC 42586</strain>
    </source>
</reference>
<protein>
    <submittedName>
        <fullName evidence="3">DMT family transporter</fullName>
    </submittedName>
</protein>
<evidence type="ECO:0000313" key="3">
    <source>
        <dbReference type="EMBL" id="MFC5216526.1"/>
    </source>
</evidence>
<proteinExistence type="predicted"/>
<dbReference type="PANTHER" id="PTHR40761">
    <property type="entry name" value="CONSERVED INTEGRAL MEMBRANE ALANINE VALINE AND LEUCINE RICH PROTEIN-RELATED"/>
    <property type="match status" value="1"/>
</dbReference>
<dbReference type="RefSeq" id="WP_380855691.1">
    <property type="nucleotide sequence ID" value="NZ_JBHSKM010000016.1"/>
</dbReference>
<dbReference type="NCBIfam" id="NF038012">
    <property type="entry name" value="DMT_1"/>
    <property type="match status" value="1"/>
</dbReference>
<feature type="transmembrane region" description="Helical" evidence="2">
    <location>
        <begin position="72"/>
        <end position="91"/>
    </location>
</feature>
<keyword evidence="2" id="KW-0812">Transmembrane</keyword>
<organism evidence="3 4">
    <name type="scientific">Streptomyces coerulescens</name>
    <dbReference type="NCBI Taxonomy" id="29304"/>
    <lineage>
        <taxon>Bacteria</taxon>
        <taxon>Bacillati</taxon>
        <taxon>Actinomycetota</taxon>
        <taxon>Actinomycetes</taxon>
        <taxon>Kitasatosporales</taxon>
        <taxon>Streptomycetaceae</taxon>
        <taxon>Streptomyces</taxon>
    </lineage>
</organism>
<feature type="transmembrane region" description="Helical" evidence="2">
    <location>
        <begin position="166"/>
        <end position="191"/>
    </location>
</feature>